<keyword evidence="2" id="KW-1185">Reference proteome</keyword>
<dbReference type="OrthoDB" id="2654453at2759"/>
<evidence type="ECO:0000313" key="2">
    <source>
        <dbReference type="Proteomes" id="UP000807769"/>
    </source>
</evidence>
<name>A0A9P7JBJ4_9AGAM</name>
<dbReference type="Proteomes" id="UP000807769">
    <property type="component" value="Unassembled WGS sequence"/>
</dbReference>
<comment type="caution">
    <text evidence="1">The sequence shown here is derived from an EMBL/GenBank/DDBJ whole genome shotgun (WGS) entry which is preliminary data.</text>
</comment>
<evidence type="ECO:0000313" key="1">
    <source>
        <dbReference type="EMBL" id="KAG1812801.1"/>
    </source>
</evidence>
<accession>A0A9P7JBJ4</accession>
<protein>
    <submittedName>
        <fullName evidence="1">Uncharacterized protein</fullName>
    </submittedName>
</protein>
<sequence>MVPKSVAFADNQSIYVFGLYDGNFMKLKDEDGDIVQEISCKSVIGHAVVYSKQGMFVVDNATDGFTLYRLEGDGEPVQTFATGLPSVSVPKQVAFGEDSKARDLNGRCTIASTSPMLGRGKTTIKIWAYDYTVPKVSKAPSGDYWSLSHIPVMLTQLLALLSMSIFLLINYRDSFLHVQAAMIFDKYVDFQKDDKEGPTKGYVKNDIMMLQELVAKIMELAQEVDGAIDKDDHRDKHNTNYP</sequence>
<dbReference type="EMBL" id="JABBWG010000025">
    <property type="protein sequence ID" value="KAG1812801.1"/>
    <property type="molecule type" value="Genomic_DNA"/>
</dbReference>
<proteinExistence type="predicted"/>
<dbReference type="GeneID" id="64627127"/>
<reference evidence="1" key="1">
    <citation type="journal article" date="2020" name="New Phytol.">
        <title>Comparative genomics reveals dynamic genome evolution in host specialist ectomycorrhizal fungi.</title>
        <authorList>
            <person name="Lofgren L.A."/>
            <person name="Nguyen N.H."/>
            <person name="Vilgalys R."/>
            <person name="Ruytinx J."/>
            <person name="Liao H.L."/>
            <person name="Branco S."/>
            <person name="Kuo A."/>
            <person name="LaButti K."/>
            <person name="Lipzen A."/>
            <person name="Andreopoulos W."/>
            <person name="Pangilinan J."/>
            <person name="Riley R."/>
            <person name="Hundley H."/>
            <person name="Na H."/>
            <person name="Barry K."/>
            <person name="Grigoriev I.V."/>
            <person name="Stajich J.E."/>
            <person name="Kennedy P.G."/>
        </authorList>
    </citation>
    <scope>NUCLEOTIDE SEQUENCE</scope>
    <source>
        <strain evidence="1">MN1</strain>
    </source>
</reference>
<dbReference type="AlphaFoldDB" id="A0A9P7JBJ4"/>
<organism evidence="1 2">
    <name type="scientific">Suillus subaureus</name>
    <dbReference type="NCBI Taxonomy" id="48587"/>
    <lineage>
        <taxon>Eukaryota</taxon>
        <taxon>Fungi</taxon>
        <taxon>Dikarya</taxon>
        <taxon>Basidiomycota</taxon>
        <taxon>Agaricomycotina</taxon>
        <taxon>Agaricomycetes</taxon>
        <taxon>Agaricomycetidae</taxon>
        <taxon>Boletales</taxon>
        <taxon>Suillineae</taxon>
        <taxon>Suillaceae</taxon>
        <taxon>Suillus</taxon>
    </lineage>
</organism>
<dbReference type="RefSeq" id="XP_041190824.1">
    <property type="nucleotide sequence ID" value="XM_041333110.1"/>
</dbReference>
<dbReference type="SUPFAM" id="SSF63829">
    <property type="entry name" value="Calcium-dependent phosphotriesterase"/>
    <property type="match status" value="1"/>
</dbReference>
<gene>
    <name evidence="1" type="ORF">BJ212DRAFT_1301288</name>
</gene>